<dbReference type="Pfam" id="PF14200">
    <property type="entry name" value="RicinB_lectin_2"/>
    <property type="match status" value="1"/>
</dbReference>
<keyword evidence="3" id="KW-0614">Plasmid</keyword>
<protein>
    <submittedName>
        <fullName evidence="3">Ricin B lectin</fullName>
    </submittedName>
</protein>
<feature type="signal peptide" evidence="1">
    <location>
        <begin position="1"/>
        <end position="33"/>
    </location>
</feature>
<evidence type="ECO:0000259" key="2">
    <source>
        <dbReference type="Pfam" id="PF14200"/>
    </source>
</evidence>
<geneLocation type="plasmid" evidence="3 4">
    <name>pSCL4</name>
</geneLocation>
<keyword evidence="1" id="KW-0732">Signal</keyword>
<dbReference type="AlphaFoldDB" id="D5SIZ3"/>
<keyword evidence="3" id="KW-0430">Lectin</keyword>
<evidence type="ECO:0000256" key="1">
    <source>
        <dbReference type="SAM" id="SignalP"/>
    </source>
</evidence>
<evidence type="ECO:0000313" key="4">
    <source>
        <dbReference type="Proteomes" id="UP000002357"/>
    </source>
</evidence>
<evidence type="ECO:0000313" key="3">
    <source>
        <dbReference type="EMBL" id="EFG03886.2"/>
    </source>
</evidence>
<gene>
    <name evidence="3" type="ORF">SCLAV_p0396</name>
</gene>
<reference evidence="3 4" key="1">
    <citation type="journal article" date="2010" name="Genome Biol. Evol.">
        <title>The sequence of a 1.8-mb bacterial linear plasmid reveals a rich evolutionary reservoir of secondary metabolic pathways.</title>
        <authorList>
            <person name="Medema M.H."/>
            <person name="Trefzer A."/>
            <person name="Kovalchuk A."/>
            <person name="van den Berg M."/>
            <person name="Mueller U."/>
            <person name="Heijne W."/>
            <person name="Wu L."/>
            <person name="Alam M.T."/>
            <person name="Ronning C.M."/>
            <person name="Nierman W.C."/>
            <person name="Bovenberg R.A.L."/>
            <person name="Breitling R."/>
            <person name="Takano E."/>
        </authorList>
    </citation>
    <scope>NUCLEOTIDE SEQUENCE [LARGE SCALE GENOMIC DNA]</scope>
    <source>
        <strain evidence="4">ATCC 27064 / DSM 738 / JCM 4710 / NBRC 13307 / NCIMB 12785 / NRRL 3585 / VKM Ac-602</strain>
        <plasmid evidence="3">pSCL4</plasmid>
    </source>
</reference>
<organism evidence="3 4">
    <name type="scientific">Streptomyces clavuligerus</name>
    <dbReference type="NCBI Taxonomy" id="1901"/>
    <lineage>
        <taxon>Bacteria</taxon>
        <taxon>Bacillati</taxon>
        <taxon>Actinomycetota</taxon>
        <taxon>Actinomycetes</taxon>
        <taxon>Kitasatosporales</taxon>
        <taxon>Streptomycetaceae</taxon>
        <taxon>Streptomyces</taxon>
    </lineage>
</organism>
<sequence length="192" mass="20260">MGNPMCRSRSARALWVATAALLLSAATVPSASAGSPPLEAGTYTVRTAHAGKCLGPQGDGSAGGEAVVQQPCDGRPSQRVTLITAGGDIPPNSFFVRTAAGLCWNVKDGLHHQGTPIIQWPCGPWSNEVFTAYGDRHPWTGHMLRTHTTRPKYWNCLHIRDASAADDAPLIQHPCNSSGAGGQNDTLHFTPA</sequence>
<dbReference type="RefSeq" id="WP_003963072.1">
    <property type="nucleotide sequence ID" value="NZ_CM001019.1"/>
</dbReference>
<dbReference type="Proteomes" id="UP000002357">
    <property type="component" value="Plasmid pSCL4"/>
</dbReference>
<dbReference type="SUPFAM" id="SSF50370">
    <property type="entry name" value="Ricin B-like lectins"/>
    <property type="match status" value="1"/>
</dbReference>
<proteinExistence type="predicted"/>
<dbReference type="EMBL" id="CM000914">
    <property type="protein sequence ID" value="EFG03886.2"/>
    <property type="molecule type" value="Genomic_DNA"/>
</dbReference>
<feature type="chain" id="PRO_5003076146" evidence="1">
    <location>
        <begin position="34"/>
        <end position="192"/>
    </location>
</feature>
<dbReference type="CDD" id="cd00161">
    <property type="entry name" value="beta-trefoil_Ricin-like"/>
    <property type="match status" value="1"/>
</dbReference>
<name>D5SIZ3_STRCL</name>
<dbReference type="eggNOG" id="ENOG502ZQ3P">
    <property type="taxonomic scope" value="Bacteria"/>
</dbReference>
<dbReference type="Gene3D" id="2.80.10.50">
    <property type="match status" value="1"/>
</dbReference>
<dbReference type="OrthoDB" id="273314at2"/>
<feature type="domain" description="Ricin B lectin" evidence="2">
    <location>
        <begin position="39"/>
        <end position="120"/>
    </location>
</feature>
<keyword evidence="4" id="KW-1185">Reference proteome</keyword>
<dbReference type="GO" id="GO:0030246">
    <property type="term" value="F:carbohydrate binding"/>
    <property type="evidence" value="ECO:0007669"/>
    <property type="project" value="UniProtKB-KW"/>
</dbReference>
<dbReference type="InterPro" id="IPR000772">
    <property type="entry name" value="Ricin_B_lectin"/>
</dbReference>
<dbReference type="InterPro" id="IPR035992">
    <property type="entry name" value="Ricin_B-like_lectins"/>
</dbReference>
<accession>D5SIZ3</accession>